<dbReference type="STRING" id="1121325.SAMN04515677_104447"/>
<name>A0A1G9PP67_9FIRM</name>
<gene>
    <name evidence="2" type="ORF">SAMN04515677_104447</name>
</gene>
<proteinExistence type="predicted"/>
<keyword evidence="3" id="KW-1185">Reference proteome</keyword>
<evidence type="ECO:0000313" key="2">
    <source>
        <dbReference type="EMBL" id="SDM00616.1"/>
    </source>
</evidence>
<dbReference type="NCBIfam" id="NF033537">
    <property type="entry name" value="lasso_biosyn_B2"/>
    <property type="match status" value="1"/>
</dbReference>
<accession>A0A1G9PP67</accession>
<evidence type="ECO:0000259" key="1">
    <source>
        <dbReference type="Pfam" id="PF13471"/>
    </source>
</evidence>
<reference evidence="2 3" key="1">
    <citation type="submission" date="2016-10" db="EMBL/GenBank/DDBJ databases">
        <authorList>
            <person name="de Groot N.N."/>
        </authorList>
    </citation>
    <scope>NUCLEOTIDE SEQUENCE [LARGE SCALE GENOMIC DNA]</scope>
    <source>
        <strain evidence="2 3">DSM 797</strain>
    </source>
</reference>
<dbReference type="Proteomes" id="UP000199068">
    <property type="component" value="Unassembled WGS sequence"/>
</dbReference>
<dbReference type="RefSeq" id="WP_092725887.1">
    <property type="nucleotide sequence ID" value="NZ_FNGW01000004.1"/>
</dbReference>
<sequence length="151" mass="17288">MLSFYQWVKRINKFLFKLSIKEKLLFIEAFFLTGLMRAKILKVPFNKLKKELGTYNTESADDVVLDDYKIAKIVRDVVVTISKFTPWESLCLVQAMTVQRMLKKRGISTTIYLGVNKENKNMVAHAWIRCGQMFVTGGDGSGYATVAKFSN</sequence>
<dbReference type="EMBL" id="FNGW01000004">
    <property type="protein sequence ID" value="SDM00616.1"/>
    <property type="molecule type" value="Genomic_DNA"/>
</dbReference>
<protein>
    <submittedName>
        <fullName evidence="2">Transglutaminase-like superfamily protein</fullName>
    </submittedName>
</protein>
<evidence type="ECO:0000313" key="3">
    <source>
        <dbReference type="Proteomes" id="UP000199068"/>
    </source>
</evidence>
<dbReference type="InterPro" id="IPR053521">
    <property type="entry name" value="McjB-like"/>
</dbReference>
<feature type="domain" description="Microcin J25-processing protein McjB C-terminal" evidence="1">
    <location>
        <begin position="72"/>
        <end position="139"/>
    </location>
</feature>
<dbReference type="InterPro" id="IPR032708">
    <property type="entry name" value="McjB_C"/>
</dbReference>
<organism evidence="2 3">
    <name type="scientific">Romboutsia lituseburensis DSM 797</name>
    <dbReference type="NCBI Taxonomy" id="1121325"/>
    <lineage>
        <taxon>Bacteria</taxon>
        <taxon>Bacillati</taxon>
        <taxon>Bacillota</taxon>
        <taxon>Clostridia</taxon>
        <taxon>Peptostreptococcales</taxon>
        <taxon>Peptostreptococcaceae</taxon>
        <taxon>Romboutsia</taxon>
    </lineage>
</organism>
<dbReference type="AlphaFoldDB" id="A0A1G9PP67"/>
<dbReference type="Pfam" id="PF13471">
    <property type="entry name" value="Transglut_core3"/>
    <property type="match status" value="1"/>
</dbReference>